<name>A0ABQ0DZZ6_9PORP</name>
<evidence type="ECO:0000313" key="3">
    <source>
        <dbReference type="Proteomes" id="UP001628220"/>
    </source>
</evidence>
<feature type="domain" description="Arm DNA-binding" evidence="1">
    <location>
        <begin position="20"/>
        <end position="90"/>
    </location>
</feature>
<reference evidence="2 3" key="1">
    <citation type="journal article" date="2025" name="Int. J. Syst. Evol. Microbiol.">
        <title>Desulfovibrio falkowii sp. nov., Porphyromonas miyakawae sp. nov., Mediterraneibacter flintii sp. nov. and Owariibacterium komagatae gen. nov., sp. nov., isolated from human faeces.</title>
        <authorList>
            <person name="Hamaguchi T."/>
            <person name="Ohara M."/>
            <person name="Hisatomi A."/>
            <person name="Sekiguchi K."/>
            <person name="Takeda J.I."/>
            <person name="Ueyama J."/>
            <person name="Ito M."/>
            <person name="Nishiwaki H."/>
            <person name="Ogi T."/>
            <person name="Hirayama M."/>
            <person name="Ohkuma M."/>
            <person name="Sakamoto M."/>
            <person name="Ohno K."/>
        </authorList>
    </citation>
    <scope>NUCLEOTIDE SEQUENCE [LARGE SCALE GENOMIC DNA]</scope>
    <source>
        <strain evidence="2 3">13CB11C</strain>
    </source>
</reference>
<dbReference type="InterPro" id="IPR035386">
    <property type="entry name" value="Arm-DNA-bind_5"/>
</dbReference>
<keyword evidence="3" id="KW-1185">Reference proteome</keyword>
<dbReference type="Pfam" id="PF17293">
    <property type="entry name" value="Arm-DNA-bind_5"/>
    <property type="match status" value="1"/>
</dbReference>
<evidence type="ECO:0000259" key="1">
    <source>
        <dbReference type="Pfam" id="PF17293"/>
    </source>
</evidence>
<organism evidence="2 3">
    <name type="scientific">Porphyromonas miyakawae</name>
    <dbReference type="NCBI Taxonomy" id="3137470"/>
    <lineage>
        <taxon>Bacteria</taxon>
        <taxon>Pseudomonadati</taxon>
        <taxon>Bacteroidota</taxon>
        <taxon>Bacteroidia</taxon>
        <taxon>Bacteroidales</taxon>
        <taxon>Porphyromonadaceae</taxon>
        <taxon>Porphyromonas</taxon>
    </lineage>
</organism>
<sequence length="120" mass="13581">MVYLYFFSKKTEELLGGRGLRGTYGRTIAQFSCKLSYDPKLWNARESRLNGKSREAETTNGKLEHLLLSAQSAYQALCERGVVFTATDIKELLQGSMQSQITLLERYDRTRGEQTTSCIG</sequence>
<proteinExistence type="predicted"/>
<dbReference type="Proteomes" id="UP001628220">
    <property type="component" value="Unassembled WGS sequence"/>
</dbReference>
<accession>A0ABQ0DZZ6</accession>
<evidence type="ECO:0000313" key="2">
    <source>
        <dbReference type="EMBL" id="GAB1251022.1"/>
    </source>
</evidence>
<comment type="caution">
    <text evidence="2">The sequence shown here is derived from an EMBL/GenBank/DDBJ whole genome shotgun (WGS) entry which is preliminary data.</text>
</comment>
<protein>
    <recommendedName>
        <fullName evidence="1">Arm DNA-binding domain-containing protein</fullName>
    </recommendedName>
</protein>
<gene>
    <name evidence="2" type="ORF">Tsumi_01260</name>
</gene>
<dbReference type="EMBL" id="BAAFSF010000001">
    <property type="protein sequence ID" value="GAB1251022.1"/>
    <property type="molecule type" value="Genomic_DNA"/>
</dbReference>